<organism evidence="2 3">
    <name type="scientific">Microcoleus asticus IPMA8</name>
    <dbReference type="NCBI Taxonomy" id="2563858"/>
    <lineage>
        <taxon>Bacteria</taxon>
        <taxon>Bacillati</taxon>
        <taxon>Cyanobacteriota</taxon>
        <taxon>Cyanophyceae</taxon>
        <taxon>Oscillatoriophycideae</taxon>
        <taxon>Oscillatoriales</taxon>
        <taxon>Microcoleaceae</taxon>
        <taxon>Microcoleus</taxon>
        <taxon>Microcoleus asticus</taxon>
    </lineage>
</organism>
<feature type="compositionally biased region" description="Low complexity" evidence="1">
    <location>
        <begin position="122"/>
        <end position="137"/>
    </location>
</feature>
<name>A0ABX2D8J2_9CYAN</name>
<dbReference type="EMBL" id="SRRZ01000184">
    <property type="protein sequence ID" value="NQE38143.1"/>
    <property type="molecule type" value="Genomic_DNA"/>
</dbReference>
<feature type="compositionally biased region" description="Basic and acidic residues" evidence="1">
    <location>
        <begin position="139"/>
        <end position="148"/>
    </location>
</feature>
<comment type="caution">
    <text evidence="2">The sequence shown here is derived from an EMBL/GenBank/DDBJ whole genome shotgun (WGS) entry which is preliminary data.</text>
</comment>
<accession>A0ABX2D8J2</accession>
<reference evidence="2 3" key="1">
    <citation type="journal article" date="2020" name="Sci. Rep.">
        <title>A novel cyanobacterial geosmin producer, revising GeoA distribution and dispersion patterns in Bacteria.</title>
        <authorList>
            <person name="Churro C."/>
            <person name="Semedo-Aguiar A.P."/>
            <person name="Silva A.D."/>
            <person name="Pereira-Leal J.B."/>
            <person name="Leite R.B."/>
        </authorList>
    </citation>
    <scope>NUCLEOTIDE SEQUENCE [LARGE SCALE GENOMIC DNA]</scope>
    <source>
        <strain evidence="2 3">IPMA8</strain>
    </source>
</reference>
<dbReference type="RefSeq" id="WP_172192679.1">
    <property type="nucleotide sequence ID" value="NZ_CAWPPK010000095.1"/>
</dbReference>
<evidence type="ECO:0000256" key="1">
    <source>
        <dbReference type="SAM" id="MobiDB-lite"/>
    </source>
</evidence>
<keyword evidence="3" id="KW-1185">Reference proteome</keyword>
<gene>
    <name evidence="2" type="ORF">E5S67_05927</name>
</gene>
<feature type="region of interest" description="Disordered" evidence="1">
    <location>
        <begin position="90"/>
        <end position="148"/>
    </location>
</feature>
<sequence>MTITFLSKTAKKRSLLVDALRILAWEEYRAVNKESLKDLSYGGYEVFEAEWKVHEIHQYTYAEIVAFAESLEFAENDLLNLRSNYYAKKSNMPRSSNSNGSNGSASSQISSQTLPETVTQLNSESGNSSDSGNSGESKPLPKYDEAPF</sequence>
<dbReference type="Proteomes" id="UP000702425">
    <property type="component" value="Unassembled WGS sequence"/>
</dbReference>
<protein>
    <submittedName>
        <fullName evidence="2">Uncharacterized protein</fullName>
    </submittedName>
</protein>
<proteinExistence type="predicted"/>
<evidence type="ECO:0000313" key="2">
    <source>
        <dbReference type="EMBL" id="NQE38143.1"/>
    </source>
</evidence>
<feature type="compositionally biased region" description="Low complexity" evidence="1">
    <location>
        <begin position="90"/>
        <end position="111"/>
    </location>
</feature>
<feature type="compositionally biased region" description="Polar residues" evidence="1">
    <location>
        <begin position="112"/>
        <end position="121"/>
    </location>
</feature>
<evidence type="ECO:0000313" key="3">
    <source>
        <dbReference type="Proteomes" id="UP000702425"/>
    </source>
</evidence>